<proteinExistence type="predicted"/>
<keyword evidence="2" id="KW-1185">Reference proteome</keyword>
<accession>A0AAD5MDG0</accession>
<gene>
    <name evidence="1" type="ORF">KIN20_000555</name>
</gene>
<dbReference type="InterPro" id="IPR029063">
    <property type="entry name" value="SAM-dependent_MTases_sf"/>
</dbReference>
<dbReference type="Proteomes" id="UP001196413">
    <property type="component" value="Unassembled WGS sequence"/>
</dbReference>
<evidence type="ECO:0000313" key="1">
    <source>
        <dbReference type="EMBL" id="KAJ1345919.1"/>
    </source>
</evidence>
<reference evidence="1" key="1">
    <citation type="submission" date="2021-06" db="EMBL/GenBank/DDBJ databases">
        <title>Parelaphostrongylus tenuis whole genome reference sequence.</title>
        <authorList>
            <person name="Garwood T.J."/>
            <person name="Larsen P.A."/>
            <person name="Fountain-Jones N.M."/>
            <person name="Garbe J.R."/>
            <person name="Macchietto M.G."/>
            <person name="Kania S.A."/>
            <person name="Gerhold R.W."/>
            <person name="Richards J.E."/>
            <person name="Wolf T.M."/>
        </authorList>
    </citation>
    <scope>NUCLEOTIDE SEQUENCE</scope>
    <source>
        <strain evidence="1">MNPRO001-30</strain>
        <tissue evidence="1">Meninges</tissue>
    </source>
</reference>
<organism evidence="1 2">
    <name type="scientific">Parelaphostrongylus tenuis</name>
    <name type="common">Meningeal worm</name>
    <dbReference type="NCBI Taxonomy" id="148309"/>
    <lineage>
        <taxon>Eukaryota</taxon>
        <taxon>Metazoa</taxon>
        <taxon>Ecdysozoa</taxon>
        <taxon>Nematoda</taxon>
        <taxon>Chromadorea</taxon>
        <taxon>Rhabditida</taxon>
        <taxon>Rhabditina</taxon>
        <taxon>Rhabditomorpha</taxon>
        <taxon>Strongyloidea</taxon>
        <taxon>Metastrongylidae</taxon>
        <taxon>Parelaphostrongylus</taxon>
    </lineage>
</organism>
<dbReference type="EMBL" id="JAHQIW010000084">
    <property type="protein sequence ID" value="KAJ1345919.1"/>
    <property type="molecule type" value="Genomic_DNA"/>
</dbReference>
<sequence length="82" mass="9411">MVELATIWFGLQPNENNKIFVEDGIVFIRGAKKRKEKYRSIILDVCYNEKQPRICPVVDFTKDSVIHDIAGILSEDGKKITD</sequence>
<name>A0AAD5MDG0_PARTN</name>
<comment type="caution">
    <text evidence="1">The sequence shown here is derived from an EMBL/GenBank/DDBJ whole genome shotgun (WGS) entry which is preliminary data.</text>
</comment>
<dbReference type="AlphaFoldDB" id="A0AAD5MDG0"/>
<evidence type="ECO:0000313" key="2">
    <source>
        <dbReference type="Proteomes" id="UP001196413"/>
    </source>
</evidence>
<protein>
    <submittedName>
        <fullName evidence="1">Uncharacterized protein</fullName>
    </submittedName>
</protein>
<dbReference type="Gene3D" id="3.40.50.150">
    <property type="entry name" value="Vaccinia Virus protein VP39"/>
    <property type="match status" value="1"/>
</dbReference>